<feature type="region of interest" description="Disordered" evidence="1">
    <location>
        <begin position="63"/>
        <end position="108"/>
    </location>
</feature>
<comment type="caution">
    <text evidence="2">The sequence shown here is derived from an EMBL/GenBank/DDBJ whole genome shotgun (WGS) entry which is preliminary data.</text>
</comment>
<accession>A0ABR0M2E3</accession>
<proteinExistence type="predicted"/>
<dbReference type="PANTHER" id="PTHR12048">
    <property type="entry name" value="CCAAT-BINDING FACTOR-RELATED"/>
    <property type="match status" value="1"/>
</dbReference>
<gene>
    <name evidence="2" type="primary">MAK21_2</name>
    <name evidence="2" type="ORF">LTR16_009775</name>
</gene>
<reference evidence="2 3" key="1">
    <citation type="submission" date="2023-08" db="EMBL/GenBank/DDBJ databases">
        <title>Black Yeasts Isolated from many extreme environments.</title>
        <authorList>
            <person name="Coleine C."/>
            <person name="Stajich J.E."/>
            <person name="Selbmann L."/>
        </authorList>
    </citation>
    <scope>NUCLEOTIDE SEQUENCE [LARGE SCALE GENOMIC DNA]</scope>
    <source>
        <strain evidence="2 3">CCFEE 536</strain>
    </source>
</reference>
<evidence type="ECO:0000256" key="1">
    <source>
        <dbReference type="SAM" id="MobiDB-lite"/>
    </source>
</evidence>
<protein>
    <submittedName>
        <fullName evidence="2">RNA-binding ribosome biosynthesis protein mak21</fullName>
    </submittedName>
</protein>
<dbReference type="InterPro" id="IPR040155">
    <property type="entry name" value="CEBPZ/Mak21-like"/>
</dbReference>
<dbReference type="Proteomes" id="UP001357485">
    <property type="component" value="Unassembled WGS sequence"/>
</dbReference>
<dbReference type="PANTHER" id="PTHR12048:SF0">
    <property type="entry name" value="CCAAT_ENHANCER-BINDING PROTEIN ZETA"/>
    <property type="match status" value="1"/>
</dbReference>
<name>A0ABR0M2E3_9PEZI</name>
<feature type="compositionally biased region" description="Basic and acidic residues" evidence="1">
    <location>
        <begin position="99"/>
        <end position="108"/>
    </location>
</feature>
<feature type="compositionally biased region" description="Polar residues" evidence="1">
    <location>
        <begin position="64"/>
        <end position="80"/>
    </location>
</feature>
<feature type="non-terminal residue" evidence="2">
    <location>
        <position position="168"/>
    </location>
</feature>
<organism evidence="2 3">
    <name type="scientific">Cryomyces antarcticus</name>
    <dbReference type="NCBI Taxonomy" id="329879"/>
    <lineage>
        <taxon>Eukaryota</taxon>
        <taxon>Fungi</taxon>
        <taxon>Dikarya</taxon>
        <taxon>Ascomycota</taxon>
        <taxon>Pezizomycotina</taxon>
        <taxon>Dothideomycetes</taxon>
        <taxon>Dothideomycetes incertae sedis</taxon>
        <taxon>Cryomyces</taxon>
    </lineage>
</organism>
<evidence type="ECO:0000313" key="2">
    <source>
        <dbReference type="EMBL" id="KAK5277447.1"/>
    </source>
</evidence>
<sequence length="168" mass="18338">MKAIIINNIESESLYRPGQSSHAKYYAIITLNQTVLSTKEQNVANKLLEIYFGLFVQLLKTPKKAQNQPDGPPVSKTNSHGQIQGGGGKPGKKAAQKAKSKETAGKSDEELNEKMIAAVLTGVNRAFPYAKIDDAVFEAQMDTIFKVTHSSNFNTSIQALQLIQQISS</sequence>
<evidence type="ECO:0000313" key="3">
    <source>
        <dbReference type="Proteomes" id="UP001357485"/>
    </source>
</evidence>
<dbReference type="EMBL" id="JAVRRA010002628">
    <property type="protein sequence ID" value="KAK5277447.1"/>
    <property type="molecule type" value="Genomic_DNA"/>
</dbReference>
<keyword evidence="3" id="KW-1185">Reference proteome</keyword>